<organism evidence="2 3">
    <name type="scientific">Antiquaquibacter soli</name>
    <dbReference type="NCBI Taxonomy" id="3064523"/>
    <lineage>
        <taxon>Bacteria</taxon>
        <taxon>Bacillati</taxon>
        <taxon>Actinomycetota</taxon>
        <taxon>Actinomycetes</taxon>
        <taxon>Micrococcales</taxon>
        <taxon>Microbacteriaceae</taxon>
        <taxon>Antiquaquibacter</taxon>
    </lineage>
</organism>
<comment type="caution">
    <text evidence="2">The sequence shown here is derived from an EMBL/GenBank/DDBJ whole genome shotgun (WGS) entry which is preliminary data.</text>
</comment>
<name>A0ABT9BQY8_9MICO</name>
<evidence type="ECO:0000313" key="2">
    <source>
        <dbReference type="EMBL" id="MDO7883425.1"/>
    </source>
</evidence>
<gene>
    <name evidence="2" type="ORF">Q5716_14420</name>
</gene>
<keyword evidence="1" id="KW-0472">Membrane</keyword>
<protein>
    <submittedName>
        <fullName evidence="2">Uncharacterized protein</fullName>
    </submittedName>
</protein>
<reference evidence="2 3" key="1">
    <citation type="submission" date="2023-07" db="EMBL/GenBank/DDBJ databases">
        <title>Protaetiibacter sp. nov WY-16 isolated from soil.</title>
        <authorList>
            <person name="Liu B."/>
            <person name="Wan Y."/>
        </authorList>
    </citation>
    <scope>NUCLEOTIDE SEQUENCE [LARGE SCALE GENOMIC DNA]</scope>
    <source>
        <strain evidence="2 3">WY-16</strain>
    </source>
</reference>
<keyword evidence="3" id="KW-1185">Reference proteome</keyword>
<accession>A0ABT9BQY8</accession>
<sequence>MSEEWRRAMGLVAASWRVMLALWVLALFGSVWLHLPEPVRYSKGLFTFGVALVLAAFHLFVSLAATSPIRRRLRELRQSTGAIVELVGLDPAWLPVDGGGTGAHRPGLLIADGTGIRLTDLDQAEAVLDAAWSEATAVAMQHVPRPAVEVELASRWWFTLWRPAALPDWVLPRTGRVRSLVARLEALREASRAVAAR</sequence>
<evidence type="ECO:0000256" key="1">
    <source>
        <dbReference type="SAM" id="Phobius"/>
    </source>
</evidence>
<dbReference type="EMBL" id="JAUQUB010000005">
    <property type="protein sequence ID" value="MDO7883425.1"/>
    <property type="molecule type" value="Genomic_DNA"/>
</dbReference>
<keyword evidence="1" id="KW-1133">Transmembrane helix</keyword>
<proteinExistence type="predicted"/>
<keyword evidence="1" id="KW-0812">Transmembrane</keyword>
<dbReference type="RefSeq" id="WP_305003853.1">
    <property type="nucleotide sequence ID" value="NZ_JAUQUB010000005.1"/>
</dbReference>
<feature type="transmembrane region" description="Helical" evidence="1">
    <location>
        <begin position="45"/>
        <end position="65"/>
    </location>
</feature>
<evidence type="ECO:0000313" key="3">
    <source>
        <dbReference type="Proteomes" id="UP001241072"/>
    </source>
</evidence>
<dbReference type="Proteomes" id="UP001241072">
    <property type="component" value="Unassembled WGS sequence"/>
</dbReference>
<feature type="transmembrane region" description="Helical" evidence="1">
    <location>
        <begin position="12"/>
        <end position="33"/>
    </location>
</feature>